<dbReference type="InterPro" id="IPR035979">
    <property type="entry name" value="RBD_domain_sf"/>
</dbReference>
<dbReference type="InterPro" id="IPR057590">
    <property type="entry name" value="PH_RDR1/2-like"/>
</dbReference>
<evidence type="ECO:0000256" key="1">
    <source>
        <dbReference type="ARBA" id="ARBA00005762"/>
    </source>
</evidence>
<protein>
    <recommendedName>
        <fullName evidence="8">RNA-dependent RNA polymerase</fullName>
        <ecNumber evidence="8">2.7.7.48</ecNumber>
    </recommendedName>
</protein>
<name>A0A8J5Z3Y6_9ROSI</name>
<dbReference type="InterPro" id="IPR058751">
    <property type="entry name" value="RDRP_helical"/>
</dbReference>
<evidence type="ECO:0000259" key="10">
    <source>
        <dbReference type="Pfam" id="PF05183"/>
    </source>
</evidence>
<dbReference type="InterPro" id="IPR007855">
    <property type="entry name" value="RDRP"/>
</dbReference>
<proteinExistence type="inferred from homology"/>
<dbReference type="InterPro" id="IPR058763">
    <property type="entry name" value="RRM_RDR1/2-like"/>
</dbReference>
<dbReference type="InterPro" id="IPR012677">
    <property type="entry name" value="Nucleotide-bd_a/b_plait_sf"/>
</dbReference>
<evidence type="ECO:0000259" key="11">
    <source>
        <dbReference type="Pfam" id="PF24823"/>
    </source>
</evidence>
<dbReference type="Gene3D" id="3.30.70.330">
    <property type="match status" value="1"/>
</dbReference>
<feature type="region of interest" description="Disordered" evidence="9">
    <location>
        <begin position="1222"/>
        <end position="1268"/>
    </location>
</feature>
<feature type="compositionally biased region" description="Basic and acidic residues" evidence="9">
    <location>
        <begin position="1195"/>
        <end position="1204"/>
    </location>
</feature>
<dbReference type="AlphaFoldDB" id="A0A8J5Z3Y6"/>
<dbReference type="InterPro" id="IPR058752">
    <property type="entry name" value="RDRP_C_head"/>
</dbReference>
<evidence type="ECO:0000259" key="13">
    <source>
        <dbReference type="Pfam" id="PF26252"/>
    </source>
</evidence>
<dbReference type="EC" id="2.7.7.48" evidence="8"/>
<evidence type="ECO:0000256" key="8">
    <source>
        <dbReference type="RuleBase" id="RU363098"/>
    </source>
</evidence>
<evidence type="ECO:0000313" key="16">
    <source>
        <dbReference type="Proteomes" id="UP000701853"/>
    </source>
</evidence>
<dbReference type="PANTHER" id="PTHR23079:SF1">
    <property type="entry name" value="RNA-DEPENDENT RNA POLYMERASE 1"/>
    <property type="match status" value="1"/>
</dbReference>
<comment type="catalytic activity">
    <reaction evidence="7 8">
        <text>RNA(n) + a ribonucleoside 5'-triphosphate = RNA(n+1) + diphosphate</text>
        <dbReference type="Rhea" id="RHEA:21248"/>
        <dbReference type="Rhea" id="RHEA-COMP:14527"/>
        <dbReference type="Rhea" id="RHEA-COMP:17342"/>
        <dbReference type="ChEBI" id="CHEBI:33019"/>
        <dbReference type="ChEBI" id="CHEBI:61557"/>
        <dbReference type="ChEBI" id="CHEBI:140395"/>
        <dbReference type="EC" id="2.7.7.48"/>
    </reaction>
</comment>
<dbReference type="InterPro" id="IPR057596">
    <property type="entry name" value="RDRP_core"/>
</dbReference>
<comment type="function">
    <text evidence="8">Probably involved in the RNA silencing pathway and required for the generation of small interfering RNAs (siRNAs).</text>
</comment>
<dbReference type="OrthoDB" id="6513042at2759"/>
<keyword evidence="3 8" id="KW-0808">Transferase</keyword>
<dbReference type="GO" id="GO:0031380">
    <property type="term" value="C:nuclear RNA-directed RNA polymerase complex"/>
    <property type="evidence" value="ECO:0007669"/>
    <property type="project" value="TreeGrafter"/>
</dbReference>
<reference evidence="15 16" key="1">
    <citation type="journal article" date="2021" name="bioRxiv">
        <title>The Gossypium anomalum genome as a resource for cotton improvement and evolutionary analysis of hybrid incompatibility.</title>
        <authorList>
            <person name="Grover C.E."/>
            <person name="Yuan D."/>
            <person name="Arick M.A."/>
            <person name="Miller E.R."/>
            <person name="Hu G."/>
            <person name="Peterson D.G."/>
            <person name="Wendel J.F."/>
            <person name="Udall J.A."/>
        </authorList>
    </citation>
    <scope>NUCLEOTIDE SEQUENCE [LARGE SCALE GENOMIC DNA]</scope>
    <source>
        <strain evidence="15">JFW-Udall</strain>
        <tissue evidence="15">Leaf</tissue>
    </source>
</reference>
<dbReference type="PANTHER" id="PTHR23079">
    <property type="entry name" value="RNA-DEPENDENT RNA POLYMERASE"/>
    <property type="match status" value="1"/>
</dbReference>
<dbReference type="Pfam" id="PF24823">
    <property type="entry name" value="PH_RDR2"/>
    <property type="match status" value="1"/>
</dbReference>
<feature type="domain" description="RDR1/2-like RRM" evidence="12">
    <location>
        <begin position="46"/>
        <end position="121"/>
    </location>
</feature>
<dbReference type="GO" id="GO:0030422">
    <property type="term" value="P:siRNA processing"/>
    <property type="evidence" value="ECO:0007669"/>
    <property type="project" value="TreeGrafter"/>
</dbReference>
<evidence type="ECO:0000256" key="5">
    <source>
        <dbReference type="ARBA" id="ARBA00022884"/>
    </source>
</evidence>
<organism evidence="15 16">
    <name type="scientific">Gossypium anomalum</name>
    <dbReference type="NCBI Taxonomy" id="47600"/>
    <lineage>
        <taxon>Eukaryota</taxon>
        <taxon>Viridiplantae</taxon>
        <taxon>Streptophyta</taxon>
        <taxon>Embryophyta</taxon>
        <taxon>Tracheophyta</taxon>
        <taxon>Spermatophyta</taxon>
        <taxon>Magnoliopsida</taxon>
        <taxon>eudicotyledons</taxon>
        <taxon>Gunneridae</taxon>
        <taxon>Pentapetalae</taxon>
        <taxon>rosids</taxon>
        <taxon>malvids</taxon>
        <taxon>Malvales</taxon>
        <taxon>Malvaceae</taxon>
        <taxon>Malvoideae</taxon>
        <taxon>Gossypium</taxon>
    </lineage>
</organism>
<evidence type="ECO:0000256" key="2">
    <source>
        <dbReference type="ARBA" id="ARBA00022484"/>
    </source>
</evidence>
<feature type="compositionally biased region" description="Basic and acidic residues" evidence="9">
    <location>
        <begin position="1222"/>
        <end position="1259"/>
    </location>
</feature>
<feature type="region of interest" description="Disordered" evidence="9">
    <location>
        <begin position="1182"/>
        <end position="1206"/>
    </location>
</feature>
<evidence type="ECO:0000259" key="14">
    <source>
        <dbReference type="Pfam" id="PF26253"/>
    </source>
</evidence>
<keyword evidence="2 8" id="KW-0696">RNA-directed RNA polymerase</keyword>
<keyword evidence="6 8" id="KW-0943">RNA-mediated gene silencing</keyword>
<evidence type="ECO:0000256" key="3">
    <source>
        <dbReference type="ARBA" id="ARBA00022679"/>
    </source>
</evidence>
<feature type="domain" description="RDR1/2-like PH-like" evidence="11">
    <location>
        <begin position="144"/>
        <end position="281"/>
    </location>
</feature>
<dbReference type="Pfam" id="PF26253">
    <property type="entry name" value="RdRP_head"/>
    <property type="match status" value="1"/>
</dbReference>
<keyword evidence="16" id="KW-1185">Reference proteome</keyword>
<dbReference type="Proteomes" id="UP000701853">
    <property type="component" value="Chromosome 2"/>
</dbReference>
<evidence type="ECO:0000256" key="7">
    <source>
        <dbReference type="ARBA" id="ARBA00048744"/>
    </source>
</evidence>
<dbReference type="EMBL" id="JAHUZN010000002">
    <property type="protein sequence ID" value="KAG8500069.1"/>
    <property type="molecule type" value="Genomic_DNA"/>
</dbReference>
<evidence type="ECO:0000256" key="9">
    <source>
        <dbReference type="SAM" id="MobiDB-lite"/>
    </source>
</evidence>
<sequence length="1268" mass="144212">MGGVFTSGEVKNSGGGEISYCSGEIEYYSGEIRNNGGLQFEEMSKTIKLHGFASAVTVDEVRQFLETYTGEGTVETVKVSHKEGSRSFAKVQFKNLEDVERILSWTTSQALWHNESYLKAWPLKHDIIPQKPKFDLQSIDDLMLHFGNPASKGKFTVLWNESHVSFKYGQKLDKLYFFLSYNSVDYKLELYNDNVWQMVLHYVPDHTKKCLLIQLLGAPRIYEKDPSTALSSSKELTDDEQWVREVDFTPGHCIGQSSAMCIELPRSVQLPRFDIGFYYKKIEDNFVIEPGSPFSSNTDLVPIITPPPGFDLPYNILFKVNALLQHGYLPPTALDSRFFELVDPCRIETLFIEHALEKMHGFRDCCYDPVKWLNDQYKEYRKADKRPRPPKLDEGLVAVRRIQVTPSKVYFSGPDVNLSNRVLRSYIKDIDNFLRVSFVDEELGKIHSTDLSSITSRTDGKPTRIYQRILSTLRNGIVIGDKKFEFLACSTSQLRENSIWMFASKPGLTADDIRGQMGHIHVIRNVAKYAARLGQSLSSSRETLEVRQDEIEIIPDIKVETGGTKYTFSDGIGKISAKLARQVAWKCGLRHTPSAFQIRYGGYKGVVAVDPSSSVKLSLRKSMQKFEADSTSLDVLSWSRYHTCYLNRQIIILMSTLGVKDSVFEAKQKAFLARLDAMLMDSEKAKEAMESIHHGEIVRVLREMLLCGYKPDSEPFLSMMLRTIRASKLLDLRTRTRISIDKGGILMGCLDETGTLEYGQVFVQYSTKPSQSSSGDGRSYQNCHVVEGKVVIAKNPCLHPGDLRVLEAVDAVVLHHMVDCIVFPQKGHRPHPNECSGSDLDGDLYFVSWDEDLIPPCRYPPMDYGAAQSTLLDHDVTIEEVAEYFTNYILNDSLGIISNAHTVFADKEPTKALSEQCIELAKLSSVAVDFPKTGIPAKIPHRLRAREYPDFMEKPDKFTYESQSVIGQLYREVKSIEAEVSTGKHFTKSIATRSYDPDMEFEGFLAYVNDAVHNKKHYDYKLANLMRTYGVKTEAEIIGGCILKLAKSFDRKVDLEAVNLAVRSLRREAKSWFNEKASPNVEDVFAKASAWYHVTYHPSFWGSNNNEADQEHFISFPWCIYDKLLQIKREKIREKSSQDSESLEIKVKNEELISDEKPRVEKIREKSSQDFDSLEVKTESGELISYGKPHRQKNREKSSREEGSLKVSKTLKILSPEVKTRELNFDGKPGMEKIREKSLRDSSEIKPKKVEESQYDEKPSGWSSCSCM</sequence>
<accession>A0A8J5Z3Y6</accession>
<feature type="domain" description="RDRP helical" evidence="13">
    <location>
        <begin position="304"/>
        <end position="386"/>
    </location>
</feature>
<keyword evidence="5 8" id="KW-0694">RNA-binding</keyword>
<dbReference type="GO" id="GO:0003723">
    <property type="term" value="F:RNA binding"/>
    <property type="evidence" value="ECO:0007669"/>
    <property type="project" value="UniProtKB-KW"/>
</dbReference>
<feature type="domain" description="RDRP core" evidence="10">
    <location>
        <begin position="404"/>
        <end position="973"/>
    </location>
</feature>
<comment type="caution">
    <text evidence="15">The sequence shown here is derived from an EMBL/GenBank/DDBJ whole genome shotgun (WGS) entry which is preliminary data.</text>
</comment>
<gene>
    <name evidence="15" type="ORF">CXB51_003591</name>
</gene>
<dbReference type="Pfam" id="PF05183">
    <property type="entry name" value="RdRP"/>
    <property type="match status" value="1"/>
</dbReference>
<comment type="similarity">
    <text evidence="1 8">Belongs to the RdRP family.</text>
</comment>
<feature type="domain" description="RDRP C-terminal head" evidence="14">
    <location>
        <begin position="994"/>
        <end position="1142"/>
    </location>
</feature>
<evidence type="ECO:0000256" key="6">
    <source>
        <dbReference type="ARBA" id="ARBA00023158"/>
    </source>
</evidence>
<evidence type="ECO:0000256" key="4">
    <source>
        <dbReference type="ARBA" id="ARBA00022695"/>
    </source>
</evidence>
<keyword evidence="4 8" id="KW-0548">Nucleotidyltransferase</keyword>
<evidence type="ECO:0000313" key="15">
    <source>
        <dbReference type="EMBL" id="KAG8500069.1"/>
    </source>
</evidence>
<dbReference type="GO" id="GO:0003968">
    <property type="term" value="F:RNA-directed RNA polymerase activity"/>
    <property type="evidence" value="ECO:0007669"/>
    <property type="project" value="UniProtKB-KW"/>
</dbReference>
<evidence type="ECO:0000259" key="12">
    <source>
        <dbReference type="Pfam" id="PF26250"/>
    </source>
</evidence>
<dbReference type="Pfam" id="PF26252">
    <property type="entry name" value="RdRP_helical"/>
    <property type="match status" value="1"/>
</dbReference>
<dbReference type="Pfam" id="PF26250">
    <property type="entry name" value="RRM_RdRP1_2"/>
    <property type="match status" value="1"/>
</dbReference>
<dbReference type="SUPFAM" id="SSF54928">
    <property type="entry name" value="RNA-binding domain, RBD"/>
    <property type="match status" value="1"/>
</dbReference>